<protein>
    <submittedName>
        <fullName evidence="1">Uncharacterized protein</fullName>
    </submittedName>
</protein>
<gene>
    <name evidence="1" type="ORF">GDR74_14870</name>
</gene>
<evidence type="ECO:0000313" key="2">
    <source>
        <dbReference type="Proteomes" id="UP000325614"/>
    </source>
</evidence>
<reference evidence="1 2" key="1">
    <citation type="submission" date="2019-10" db="EMBL/GenBank/DDBJ databases">
        <title>Isolation, Identification of Microvirga thermotolerans HR1, a novel thermophilic bacterium and Comparative Genomics of the genus Microvirga.</title>
        <authorList>
            <person name="Li J."/>
            <person name="Zhang W."/>
            <person name="Lin M."/>
            <person name="Wang J."/>
        </authorList>
    </citation>
    <scope>NUCLEOTIDE SEQUENCE [LARGE SCALE GENOMIC DNA]</scope>
    <source>
        <strain evidence="1 2">HR1</strain>
    </source>
</reference>
<dbReference type="KEGG" id="mico:GDR74_14870"/>
<dbReference type="Proteomes" id="UP000325614">
    <property type="component" value="Chromosome"/>
</dbReference>
<dbReference type="RefSeq" id="WP_152587032.1">
    <property type="nucleotide sequence ID" value="NZ_CP045423.1"/>
</dbReference>
<keyword evidence="2" id="KW-1185">Reference proteome</keyword>
<sequence>MRPRDDRPCGTILREELMLALGDDILRAIAELPPISRLRILAFLHLLERPDALRARLDVDASGELRLTLSTARRAGSESKH</sequence>
<dbReference type="EMBL" id="CP045423">
    <property type="protein sequence ID" value="QFU17397.1"/>
    <property type="molecule type" value="Genomic_DNA"/>
</dbReference>
<evidence type="ECO:0000313" key="1">
    <source>
        <dbReference type="EMBL" id="QFU17397.1"/>
    </source>
</evidence>
<proteinExistence type="predicted"/>
<name>A0A5P9JXQ4_9HYPH</name>
<dbReference type="AlphaFoldDB" id="A0A5P9JXQ4"/>
<accession>A0A5P9JXQ4</accession>
<organism evidence="1 2">
    <name type="scientific">Microvirga thermotolerans</name>
    <dbReference type="NCBI Taxonomy" id="2651334"/>
    <lineage>
        <taxon>Bacteria</taxon>
        <taxon>Pseudomonadati</taxon>
        <taxon>Pseudomonadota</taxon>
        <taxon>Alphaproteobacteria</taxon>
        <taxon>Hyphomicrobiales</taxon>
        <taxon>Methylobacteriaceae</taxon>
        <taxon>Microvirga</taxon>
    </lineage>
</organism>